<reference evidence="3 4" key="1">
    <citation type="journal article" date="2019" name="Int. J. Syst. Evol. Microbiol.">
        <title>The Global Catalogue of Microorganisms (GCM) 10K type strain sequencing project: providing services to taxonomists for standard genome sequencing and annotation.</title>
        <authorList>
            <consortium name="The Broad Institute Genomics Platform"/>
            <consortium name="The Broad Institute Genome Sequencing Center for Infectious Disease"/>
            <person name="Wu L."/>
            <person name="Ma J."/>
        </authorList>
    </citation>
    <scope>NUCLEOTIDE SEQUENCE [LARGE SCALE GENOMIC DNA]</scope>
    <source>
        <strain evidence="3 4">JCM 16328</strain>
    </source>
</reference>
<feature type="domain" description="SpoVT-AbrB" evidence="2">
    <location>
        <begin position="9"/>
        <end position="55"/>
    </location>
</feature>
<sequence length="114" mass="12962">MSNTENGERIVTEKGQATIPKSLWAKHGISAPGRVKFVESEDGEIVVRPVGTMREFRRLERSDDEDRSATETLRQERERDERESDELVDRLAAGTDEDEVPEEEGLEDDEATDE</sequence>
<accession>A0AAV3TC35</accession>
<dbReference type="RefSeq" id="WP_343774439.1">
    <property type="nucleotide sequence ID" value="NZ_BAAADV010000006.1"/>
</dbReference>
<dbReference type="InterPro" id="IPR007159">
    <property type="entry name" value="SpoVT-AbrB_dom"/>
</dbReference>
<gene>
    <name evidence="3" type="ORF">GCM10009020_25650</name>
</gene>
<dbReference type="Pfam" id="PF04014">
    <property type="entry name" value="MazE_antitoxin"/>
    <property type="match status" value="1"/>
</dbReference>
<dbReference type="Proteomes" id="UP001500420">
    <property type="component" value="Unassembled WGS sequence"/>
</dbReference>
<name>A0AAV3TC35_9EURY</name>
<proteinExistence type="predicted"/>
<dbReference type="SMART" id="SM00966">
    <property type="entry name" value="SpoVT_AbrB"/>
    <property type="match status" value="1"/>
</dbReference>
<dbReference type="AlphaFoldDB" id="A0AAV3TC35"/>
<comment type="caution">
    <text evidence="3">The sequence shown here is derived from an EMBL/GenBank/DDBJ whole genome shotgun (WGS) entry which is preliminary data.</text>
</comment>
<dbReference type="SUPFAM" id="SSF89447">
    <property type="entry name" value="AbrB/MazE/MraZ-like"/>
    <property type="match status" value="1"/>
</dbReference>
<protein>
    <submittedName>
        <fullName evidence="3">AbrB/MazE/SpoVT family DNA-binding domain-containing protein</fullName>
    </submittedName>
</protein>
<keyword evidence="4" id="KW-1185">Reference proteome</keyword>
<dbReference type="InterPro" id="IPR037914">
    <property type="entry name" value="SpoVT-AbrB_sf"/>
</dbReference>
<organism evidence="3 4">
    <name type="scientific">Natronoarchaeum mannanilyticum</name>
    <dbReference type="NCBI Taxonomy" id="926360"/>
    <lineage>
        <taxon>Archaea</taxon>
        <taxon>Methanobacteriati</taxon>
        <taxon>Methanobacteriota</taxon>
        <taxon>Stenosarchaea group</taxon>
        <taxon>Halobacteria</taxon>
        <taxon>Halobacteriales</taxon>
        <taxon>Natronoarchaeaceae</taxon>
    </lineage>
</organism>
<evidence type="ECO:0000313" key="3">
    <source>
        <dbReference type="EMBL" id="GAA0676671.1"/>
    </source>
</evidence>
<feature type="region of interest" description="Disordered" evidence="1">
    <location>
        <begin position="59"/>
        <end position="114"/>
    </location>
</feature>
<feature type="compositionally biased region" description="Basic and acidic residues" evidence="1">
    <location>
        <begin position="67"/>
        <end position="89"/>
    </location>
</feature>
<dbReference type="EMBL" id="BAAADV010000006">
    <property type="protein sequence ID" value="GAA0676671.1"/>
    <property type="molecule type" value="Genomic_DNA"/>
</dbReference>
<evidence type="ECO:0000256" key="1">
    <source>
        <dbReference type="SAM" id="MobiDB-lite"/>
    </source>
</evidence>
<evidence type="ECO:0000259" key="2">
    <source>
        <dbReference type="SMART" id="SM00966"/>
    </source>
</evidence>
<evidence type="ECO:0000313" key="4">
    <source>
        <dbReference type="Proteomes" id="UP001500420"/>
    </source>
</evidence>
<feature type="compositionally biased region" description="Acidic residues" evidence="1">
    <location>
        <begin position="95"/>
        <end position="114"/>
    </location>
</feature>
<dbReference type="GO" id="GO:0003677">
    <property type="term" value="F:DNA binding"/>
    <property type="evidence" value="ECO:0007669"/>
    <property type="project" value="UniProtKB-KW"/>
</dbReference>
<keyword evidence="3" id="KW-0238">DNA-binding</keyword>